<organism evidence="1 2">
    <name type="scientific">Serratia phage Muldoon</name>
    <dbReference type="NCBI Taxonomy" id="2601678"/>
    <lineage>
        <taxon>Viruses</taxon>
        <taxon>Duplodnaviria</taxon>
        <taxon>Heunggongvirae</taxon>
        <taxon>Uroviricota</taxon>
        <taxon>Caudoviricetes</taxon>
        <taxon>Muldoonvirus</taxon>
        <taxon>Muldoonvirus muldoon</taxon>
    </lineage>
</organism>
<keyword evidence="2" id="KW-1185">Reference proteome</keyword>
<dbReference type="Proteomes" id="UP000326777">
    <property type="component" value="Genome"/>
</dbReference>
<reference evidence="2" key="1">
    <citation type="submission" date="2019-06" db="EMBL/GenBank/DDBJ databases">
        <title>Complete genome sequence of Serratia marcescens phage Muldoon.</title>
        <authorList>
            <person name="Campbell S."/>
            <person name="Atkinson C."/>
            <person name="Moreland R."/>
            <person name="Liu M."/>
            <person name="Ramsey J."/>
            <person name="Leavitt J."/>
        </authorList>
    </citation>
    <scope>NUCLEOTIDE SEQUENCE [LARGE SCALE GENOMIC DNA]</scope>
</reference>
<evidence type="ECO:0000313" key="2">
    <source>
        <dbReference type="Proteomes" id="UP000326777"/>
    </source>
</evidence>
<proteinExistence type="predicted"/>
<evidence type="ECO:0000313" key="1">
    <source>
        <dbReference type="EMBL" id="QFR56075.1"/>
    </source>
</evidence>
<name>A0A5P8PHE2_9CAUD</name>
<accession>A0A5P8PHE2</accession>
<protein>
    <submittedName>
        <fullName evidence="1">Uncharacterized protein</fullName>
    </submittedName>
</protein>
<sequence length="77" mass="9073">MAIAIYIKSESCDKYIYAYDTGTPLETIKNELMANMENFRPMSEWEIDTSESSNDVATDLYDVMDYVFNKSWEKDYQ</sequence>
<gene>
    <name evidence="1" type="ORF">CPT_Muldoon_120</name>
</gene>
<dbReference type="EMBL" id="MN095771">
    <property type="protein sequence ID" value="QFR56075.1"/>
    <property type="molecule type" value="Genomic_DNA"/>
</dbReference>